<keyword evidence="2" id="KW-0479">Metal-binding</keyword>
<proteinExistence type="predicted"/>
<dbReference type="GO" id="GO:0008270">
    <property type="term" value="F:zinc ion binding"/>
    <property type="evidence" value="ECO:0007669"/>
    <property type="project" value="InterPro"/>
</dbReference>
<dbReference type="Proteomes" id="UP000177763">
    <property type="component" value="Unassembled WGS sequence"/>
</dbReference>
<protein>
    <recommendedName>
        <fullName evidence="5">Tagatose-bisphosphate aldolase</fullName>
    </recommendedName>
</protein>
<gene>
    <name evidence="3" type="ORF">A3H26_01650</name>
</gene>
<evidence type="ECO:0000256" key="2">
    <source>
        <dbReference type="PIRSR" id="PIRSR001359-3"/>
    </source>
</evidence>
<dbReference type="NCBIfam" id="TIGR00167">
    <property type="entry name" value="cbbA"/>
    <property type="match status" value="1"/>
</dbReference>
<dbReference type="CDD" id="cd00947">
    <property type="entry name" value="TBP_aldolase_IIB"/>
    <property type="match status" value="1"/>
</dbReference>
<organism evidence="3 4">
    <name type="scientific">candidate division WWE3 bacterium RIFCSPLOWO2_12_FULL_36_10</name>
    <dbReference type="NCBI Taxonomy" id="1802630"/>
    <lineage>
        <taxon>Bacteria</taxon>
        <taxon>Katanobacteria</taxon>
    </lineage>
</organism>
<feature type="binding site" evidence="2">
    <location>
        <position position="113"/>
    </location>
    <ligand>
        <name>Zn(2+)</name>
        <dbReference type="ChEBI" id="CHEBI:29105"/>
        <label>2</label>
    </ligand>
</feature>
<dbReference type="PANTHER" id="PTHR30304">
    <property type="entry name" value="D-TAGATOSE-1,6-BISPHOSPHATE ALDOLASE"/>
    <property type="match status" value="1"/>
</dbReference>
<evidence type="ECO:0000313" key="3">
    <source>
        <dbReference type="EMBL" id="OGC56578.1"/>
    </source>
</evidence>
<dbReference type="Gene3D" id="3.20.20.70">
    <property type="entry name" value="Aldolase class I"/>
    <property type="match status" value="1"/>
</dbReference>
<feature type="binding site" evidence="2">
    <location>
        <position position="194"/>
    </location>
    <ligand>
        <name>Zn(2+)</name>
        <dbReference type="ChEBI" id="CHEBI:29105"/>
        <label>1</label>
        <note>catalytic</note>
    </ligand>
</feature>
<evidence type="ECO:0000256" key="1">
    <source>
        <dbReference type="PIRSR" id="PIRSR001359-1"/>
    </source>
</evidence>
<feature type="binding site" evidence="2">
    <location>
        <position position="92"/>
    </location>
    <ligand>
        <name>Zn(2+)</name>
        <dbReference type="ChEBI" id="CHEBI:29105"/>
        <label>1</label>
        <note>catalytic</note>
    </ligand>
</feature>
<evidence type="ECO:0000313" key="4">
    <source>
        <dbReference type="Proteomes" id="UP000177763"/>
    </source>
</evidence>
<name>A0A1F4VI81_UNCKA</name>
<dbReference type="Pfam" id="PF01116">
    <property type="entry name" value="F_bP_aldolase"/>
    <property type="match status" value="1"/>
</dbReference>
<sequence>MNSQFSIYNELTMNTKEILLKAQKEGYAIGAFNAANIETLKAITLAAKKLNSPIIIEASKGEVDYIGKTQLVDLIKDYRNELNIPIILNLDHSESFEECEEAVNAGFDYIHFDGSKLPYDENLKIAKEIVKMCHAKGIIVEGEMDHIQGSSADHTKEKPDEVLDKTLYTDPKKAKIFVDETGIDTFAAFFGNLHGLYSTEKRLKLDVLEEIRNLLPNTFLSLHGGSGIDNKDIMTAIKIGKIVKININSEMRVAFKNALKRSLNETSEVAIYKITPGAIEEVQKIVEGKIKLFGSENRAS</sequence>
<dbReference type="InterPro" id="IPR013785">
    <property type="entry name" value="Aldolase_TIM"/>
</dbReference>
<accession>A0A1F4VI81</accession>
<keyword evidence="2" id="KW-0862">Zinc</keyword>
<dbReference type="InterPro" id="IPR050246">
    <property type="entry name" value="Class_II_FBP_aldolase"/>
</dbReference>
<dbReference type="AlphaFoldDB" id="A0A1F4VI81"/>
<dbReference type="STRING" id="1802630.A3H26_01650"/>
<dbReference type="PANTHER" id="PTHR30304:SF0">
    <property type="entry name" value="D-TAGATOSE-1,6-BISPHOSPHATE ALDOLASE SUBUNIT GATY-RELATED"/>
    <property type="match status" value="1"/>
</dbReference>
<dbReference type="PIRSF" id="PIRSF001359">
    <property type="entry name" value="F_bP_aldolase_II"/>
    <property type="match status" value="1"/>
</dbReference>
<comment type="caution">
    <text evidence="3">The sequence shown here is derived from an EMBL/GenBank/DDBJ whole genome shotgun (WGS) entry which is preliminary data.</text>
</comment>
<feature type="active site" description="Proton donor" evidence="1">
    <location>
        <position position="91"/>
    </location>
</feature>
<dbReference type="GO" id="GO:0016832">
    <property type="term" value="F:aldehyde-lyase activity"/>
    <property type="evidence" value="ECO:0007669"/>
    <property type="project" value="InterPro"/>
</dbReference>
<reference evidence="3 4" key="1">
    <citation type="journal article" date="2016" name="Nat. Commun.">
        <title>Thousands of microbial genomes shed light on interconnected biogeochemical processes in an aquifer system.</title>
        <authorList>
            <person name="Anantharaman K."/>
            <person name="Brown C.T."/>
            <person name="Hug L.A."/>
            <person name="Sharon I."/>
            <person name="Castelle C.J."/>
            <person name="Probst A.J."/>
            <person name="Thomas B.C."/>
            <person name="Singh A."/>
            <person name="Wilkins M.J."/>
            <person name="Karaoz U."/>
            <person name="Brodie E.L."/>
            <person name="Williams K.H."/>
            <person name="Hubbard S.S."/>
            <person name="Banfield J.F."/>
        </authorList>
    </citation>
    <scope>NUCLEOTIDE SEQUENCE [LARGE SCALE GENOMIC DNA]</scope>
</reference>
<dbReference type="SUPFAM" id="SSF51569">
    <property type="entry name" value="Aldolase"/>
    <property type="match status" value="1"/>
</dbReference>
<evidence type="ECO:0008006" key="5">
    <source>
        <dbReference type="Google" id="ProtNLM"/>
    </source>
</evidence>
<comment type="cofactor">
    <cofactor evidence="2">
        <name>Zn(2+)</name>
        <dbReference type="ChEBI" id="CHEBI:29105"/>
    </cofactor>
    <text evidence="2">Binds 2 Zn(2+) ions per subunit. One is catalytic and the other provides a structural contribution.</text>
</comment>
<dbReference type="InterPro" id="IPR000771">
    <property type="entry name" value="FBA_II"/>
</dbReference>
<dbReference type="GO" id="GO:0005975">
    <property type="term" value="P:carbohydrate metabolic process"/>
    <property type="evidence" value="ECO:0007669"/>
    <property type="project" value="InterPro"/>
</dbReference>
<feature type="binding site" evidence="2">
    <location>
        <position position="143"/>
    </location>
    <ligand>
        <name>Zn(2+)</name>
        <dbReference type="ChEBI" id="CHEBI:29105"/>
        <label>2</label>
    </ligand>
</feature>
<dbReference type="EMBL" id="MEVN01000034">
    <property type="protein sequence ID" value="OGC56578.1"/>
    <property type="molecule type" value="Genomic_DNA"/>
</dbReference>
<feature type="binding site" evidence="2">
    <location>
        <position position="223"/>
    </location>
    <ligand>
        <name>Zn(2+)</name>
        <dbReference type="ChEBI" id="CHEBI:29105"/>
        <label>1</label>
        <note>catalytic</note>
    </ligand>
</feature>